<sequence length="85" mass="9605">MAIKYYVKAAISEYTDQSGATKKRYNTIGIVTETKKGDLMMKLEMIPLLGLKEGTLWCYLNVPEDKPEGKQSSQSLNNLDEDIPF</sequence>
<proteinExistence type="predicted"/>
<organism evidence="2">
    <name type="scientific">uncultured Caudovirales phage</name>
    <dbReference type="NCBI Taxonomy" id="2100421"/>
    <lineage>
        <taxon>Viruses</taxon>
        <taxon>Duplodnaviria</taxon>
        <taxon>Heunggongvirae</taxon>
        <taxon>Uroviricota</taxon>
        <taxon>Caudoviricetes</taxon>
        <taxon>Peduoviridae</taxon>
        <taxon>Maltschvirus</taxon>
        <taxon>Maltschvirus maltsch</taxon>
    </lineage>
</organism>
<evidence type="ECO:0000313" key="2">
    <source>
        <dbReference type="EMBL" id="CAB4123299.1"/>
    </source>
</evidence>
<protein>
    <submittedName>
        <fullName evidence="2">Uncharacterized protein</fullName>
    </submittedName>
</protein>
<evidence type="ECO:0000256" key="1">
    <source>
        <dbReference type="SAM" id="MobiDB-lite"/>
    </source>
</evidence>
<feature type="region of interest" description="Disordered" evidence="1">
    <location>
        <begin position="65"/>
        <end position="85"/>
    </location>
</feature>
<accession>A0A6J5KSV4</accession>
<reference evidence="2" key="1">
    <citation type="submission" date="2020-04" db="EMBL/GenBank/DDBJ databases">
        <authorList>
            <person name="Chiriac C."/>
            <person name="Salcher M."/>
            <person name="Ghai R."/>
            <person name="Kavagutti S V."/>
        </authorList>
    </citation>
    <scope>NUCLEOTIDE SEQUENCE</scope>
</reference>
<gene>
    <name evidence="2" type="ORF">UFOVP42_20</name>
</gene>
<name>A0A6J5KSV4_9CAUD</name>
<dbReference type="EMBL" id="LR796169">
    <property type="protein sequence ID" value="CAB4123299.1"/>
    <property type="molecule type" value="Genomic_DNA"/>
</dbReference>